<dbReference type="GO" id="GO:0008179">
    <property type="term" value="F:adenylate cyclase binding"/>
    <property type="evidence" value="ECO:0007669"/>
    <property type="project" value="TreeGrafter"/>
</dbReference>
<dbReference type="InterPro" id="IPR013912">
    <property type="entry name" value="Adenylate_cyclase-assoc_CAP_C"/>
</dbReference>
<proteinExistence type="inferred from homology"/>
<dbReference type="Pfam" id="PF01213">
    <property type="entry name" value="CAP_N-CM"/>
    <property type="match status" value="1"/>
</dbReference>
<dbReference type="PANTHER" id="PTHR10652:SF0">
    <property type="entry name" value="ADENYLYL CYCLASE-ASSOCIATED PROTEIN"/>
    <property type="match status" value="1"/>
</dbReference>
<dbReference type="OMA" id="KSQQTHK"/>
<dbReference type="GO" id="GO:0019933">
    <property type="term" value="P:cAMP-mediated signaling"/>
    <property type="evidence" value="ECO:0007669"/>
    <property type="project" value="TreeGrafter"/>
</dbReference>
<organism evidence="7 8">
    <name type="scientific">Kluyveromyces lactis (strain ATCC 8585 / CBS 2359 / DSM 70799 / NBRC 1267 / NRRL Y-1140 / WM37)</name>
    <name type="common">Yeast</name>
    <name type="synonym">Candida sphaerica</name>
    <dbReference type="NCBI Taxonomy" id="284590"/>
    <lineage>
        <taxon>Eukaryota</taxon>
        <taxon>Fungi</taxon>
        <taxon>Dikarya</taxon>
        <taxon>Ascomycota</taxon>
        <taxon>Saccharomycotina</taxon>
        <taxon>Saccharomycetes</taxon>
        <taxon>Saccharomycetales</taxon>
        <taxon>Saccharomycetaceae</taxon>
        <taxon>Kluyveromyces</taxon>
    </lineage>
</organism>
<feature type="compositionally biased region" description="Pro residues" evidence="5">
    <location>
        <begin position="304"/>
        <end position="314"/>
    </location>
</feature>
<feature type="region of interest" description="Disordered" evidence="5">
    <location>
        <begin position="280"/>
        <end position="328"/>
    </location>
</feature>
<dbReference type="SUPFAM" id="SSF101278">
    <property type="entry name" value="N-terminal domain of adenylylcyclase associated protein, CAP"/>
    <property type="match status" value="1"/>
</dbReference>
<dbReference type="Pfam" id="PF08603">
    <property type="entry name" value="CAP_C"/>
    <property type="match status" value="1"/>
</dbReference>
<dbReference type="PANTHER" id="PTHR10652">
    <property type="entry name" value="ADENYLYL CYCLASE-ASSOCIATED PROTEIN"/>
    <property type="match status" value="1"/>
</dbReference>
<evidence type="ECO:0000256" key="3">
    <source>
        <dbReference type="ARBA" id="ARBA00072052"/>
    </source>
</evidence>
<dbReference type="FunCoup" id="Q6CX33">
    <property type="interactions" value="811"/>
</dbReference>
<accession>Q6CX33</accession>
<dbReference type="InterPro" id="IPR013992">
    <property type="entry name" value="Adenylate_cyclase-assoc_CAP_N"/>
</dbReference>
<dbReference type="InterPro" id="IPR018106">
    <property type="entry name" value="CAP_CS_N"/>
</dbReference>
<dbReference type="InterPro" id="IPR016098">
    <property type="entry name" value="CAP/MinC_C"/>
</dbReference>
<dbReference type="InParanoid" id="Q6CX33"/>
<dbReference type="PROSITE" id="PS01088">
    <property type="entry name" value="CAP_1"/>
    <property type="match status" value="1"/>
</dbReference>
<feature type="region of interest" description="Disordered" evidence="5">
    <location>
        <begin position="71"/>
        <end position="100"/>
    </location>
</feature>
<dbReference type="eggNOG" id="KOG2675">
    <property type="taxonomic scope" value="Eukaryota"/>
</dbReference>
<dbReference type="FunFam" id="1.25.40.330:FF:000001">
    <property type="entry name" value="Adenylyl cyclase-associated protein"/>
    <property type="match status" value="1"/>
</dbReference>
<evidence type="ECO:0000259" key="6">
    <source>
        <dbReference type="PROSITE" id="PS51329"/>
    </source>
</evidence>
<dbReference type="Gene3D" id="1.25.40.330">
    <property type="entry name" value="Adenylate cyclase-associated CAP, N-terminal domain"/>
    <property type="match status" value="1"/>
</dbReference>
<dbReference type="InterPro" id="IPR036222">
    <property type="entry name" value="CAP_N_sf"/>
</dbReference>
<name>Q6CX33_KLULA</name>
<evidence type="ECO:0000256" key="2">
    <source>
        <dbReference type="ARBA" id="ARBA00054756"/>
    </source>
</evidence>
<dbReference type="Gene3D" id="2.160.20.70">
    <property type="match status" value="1"/>
</dbReference>
<dbReference type="GO" id="GO:0005737">
    <property type="term" value="C:cytoplasm"/>
    <property type="evidence" value="ECO:0007669"/>
    <property type="project" value="TreeGrafter"/>
</dbReference>
<keyword evidence="8" id="KW-1185">Reference proteome</keyword>
<evidence type="ECO:0000256" key="4">
    <source>
        <dbReference type="RuleBase" id="RU000647"/>
    </source>
</evidence>
<comment type="function">
    <text evidence="2">The N-terminal domain binds to adenylyl cyclase, thereby enabling adenylyl cyclase to be activated by upstream regulatory signals, such as Ras. The C-terminal domain is required for normal cellular morphology and growth control.</text>
</comment>
<comment type="similarity">
    <text evidence="1 4">Belongs to the CAP family.</text>
</comment>
<feature type="domain" description="C-CAP/cofactor C-like" evidence="6">
    <location>
        <begin position="390"/>
        <end position="525"/>
    </location>
</feature>
<dbReference type="Pfam" id="PF21938">
    <property type="entry name" value="CAP_N"/>
    <property type="match status" value="1"/>
</dbReference>
<feature type="compositionally biased region" description="Low complexity" evidence="5">
    <location>
        <begin position="71"/>
        <end position="86"/>
    </location>
</feature>
<protein>
    <recommendedName>
        <fullName evidence="3 4">Adenylyl cyclase-associated protein</fullName>
    </recommendedName>
</protein>
<dbReference type="AlphaFoldDB" id="Q6CX33"/>
<evidence type="ECO:0000313" key="7">
    <source>
        <dbReference type="EMBL" id="CAH03094.1"/>
    </source>
</evidence>
<dbReference type="EMBL" id="CR382121">
    <property type="protein sequence ID" value="CAH03094.1"/>
    <property type="molecule type" value="Genomic_DNA"/>
</dbReference>
<evidence type="ECO:0000256" key="1">
    <source>
        <dbReference type="ARBA" id="ARBA00007659"/>
    </source>
</evidence>
<dbReference type="InterPro" id="IPR017901">
    <property type="entry name" value="C-CAP_CF_C-like"/>
</dbReference>
<dbReference type="PaxDb" id="284590-Q6CX33"/>
<dbReference type="SMART" id="SM00673">
    <property type="entry name" value="CARP"/>
    <property type="match status" value="2"/>
</dbReference>
<dbReference type="Proteomes" id="UP000000598">
    <property type="component" value="Chromosome A"/>
</dbReference>
<dbReference type="FunFam" id="2.160.20.70:FF:000008">
    <property type="entry name" value="Adenylyl cyclase-associated protein"/>
    <property type="match status" value="1"/>
</dbReference>
<gene>
    <name evidence="7" type="ORF">KLLA0_A11638g</name>
</gene>
<dbReference type="GO" id="GO:0007015">
    <property type="term" value="P:actin filament organization"/>
    <property type="evidence" value="ECO:0007669"/>
    <property type="project" value="TreeGrafter"/>
</dbReference>
<sequence length="547" mass="59427">MTETNFSVQGYNLVKLLKRLEDATARLEDVTIYQEGYVQSKFGLEKDGKVDGFADSVTASSAERIASAGSGASAASKEAATPVATAPNSTGESKEEEPKSIQEFKHFIEQNVDPLVKLSAEIDPTVEKAVVFLANAFKAQLVFLKAAVQSKKPDFSSSAFVKGLTPINENIFSIGELKEENRNSKYFAHLNAISEGSPLFSWIAGSTPVSTITDFKDAAQFWTNRILKEFRSTDPKSVEWVQQFLSVFDSLKLYVKEYHTTGVTWNDTTGEDFETVYERVSNEGSGASSSGATSSEPHSSGAGAPPPPPPPPPASVFEVNEQSKEQESGGIGAVFAELNQGENITKSLKKVEKSQQTHKNPELRASGKVSDKAVPPPKPKKPSTLKTKKPPRKELIGNKWFIENYEDEAEPLVIETKIDESVFIGKCVNTLVQIKGKVNAVTVNETEKCSLVLDSSISGVDIIKCLRFGIQVENTLPQITIDASDSGSIYLSKNSLQAQIFTSSSTGININTPTGPDGDFVEVPLPEQMIHTFVEGKLQTKIYEHAG</sequence>
<feature type="compositionally biased region" description="Low complexity" evidence="5">
    <location>
        <begin position="282"/>
        <end position="301"/>
    </location>
</feature>
<evidence type="ECO:0000256" key="5">
    <source>
        <dbReference type="SAM" id="MobiDB-lite"/>
    </source>
</evidence>
<feature type="compositionally biased region" description="Basic residues" evidence="5">
    <location>
        <begin position="378"/>
        <end position="390"/>
    </location>
</feature>
<reference evidence="7 8" key="1">
    <citation type="journal article" date="2004" name="Nature">
        <title>Genome evolution in yeasts.</title>
        <authorList>
            <consortium name="Genolevures"/>
            <person name="Dujon B."/>
            <person name="Sherman D."/>
            <person name="Fischer G."/>
            <person name="Durrens P."/>
            <person name="Casaregola S."/>
            <person name="Lafontaine I."/>
            <person name="de Montigny J."/>
            <person name="Marck C."/>
            <person name="Neuveglise C."/>
            <person name="Talla E."/>
            <person name="Goffard N."/>
            <person name="Frangeul L."/>
            <person name="Aigle M."/>
            <person name="Anthouard V."/>
            <person name="Babour A."/>
            <person name="Barbe V."/>
            <person name="Barnay S."/>
            <person name="Blanchin S."/>
            <person name="Beckerich J.M."/>
            <person name="Beyne E."/>
            <person name="Bleykasten C."/>
            <person name="Boisrame A."/>
            <person name="Boyer J."/>
            <person name="Cattolico L."/>
            <person name="Confanioleri F."/>
            <person name="de Daruvar A."/>
            <person name="Despons L."/>
            <person name="Fabre E."/>
            <person name="Fairhead C."/>
            <person name="Ferry-Dumazet H."/>
            <person name="Groppi A."/>
            <person name="Hantraye F."/>
            <person name="Hennequin C."/>
            <person name="Jauniaux N."/>
            <person name="Joyet P."/>
            <person name="Kachouri R."/>
            <person name="Kerrest A."/>
            <person name="Koszul R."/>
            <person name="Lemaire M."/>
            <person name="Lesur I."/>
            <person name="Ma L."/>
            <person name="Muller H."/>
            <person name="Nicaud J.M."/>
            <person name="Nikolski M."/>
            <person name="Oztas S."/>
            <person name="Ozier-Kalogeropoulos O."/>
            <person name="Pellenz S."/>
            <person name="Potier S."/>
            <person name="Richard G.F."/>
            <person name="Straub M.L."/>
            <person name="Suleau A."/>
            <person name="Swennene D."/>
            <person name="Tekaia F."/>
            <person name="Wesolowski-Louvel M."/>
            <person name="Westhof E."/>
            <person name="Wirth B."/>
            <person name="Zeniou-Meyer M."/>
            <person name="Zivanovic I."/>
            <person name="Bolotin-Fukuhara M."/>
            <person name="Thierry A."/>
            <person name="Bouchier C."/>
            <person name="Caudron B."/>
            <person name="Scarpelli C."/>
            <person name="Gaillardin C."/>
            <person name="Weissenbach J."/>
            <person name="Wincker P."/>
            <person name="Souciet J.L."/>
        </authorList>
    </citation>
    <scope>NUCLEOTIDE SEQUENCE [LARGE SCALE GENOMIC DNA]</scope>
    <source>
        <strain evidence="8">ATCC 8585 / CBS 2359 / DSM 70799 / NBRC 1267 / NRRL Y-1140 / WM37</strain>
    </source>
</reference>
<dbReference type="GO" id="GO:0003779">
    <property type="term" value="F:actin binding"/>
    <property type="evidence" value="ECO:0007669"/>
    <property type="project" value="InterPro"/>
</dbReference>
<dbReference type="HOGENOM" id="CLU_015780_1_0_1"/>
<dbReference type="InterPro" id="IPR006599">
    <property type="entry name" value="CARP_motif"/>
</dbReference>
<feature type="compositionally biased region" description="Basic and acidic residues" evidence="5">
    <location>
        <begin position="349"/>
        <end position="362"/>
    </location>
</feature>
<feature type="region of interest" description="Disordered" evidence="5">
    <location>
        <begin position="349"/>
        <end position="390"/>
    </location>
</feature>
<dbReference type="STRING" id="284590.Q6CX33"/>
<dbReference type="PROSITE" id="PS51329">
    <property type="entry name" value="C_CAP_COFACTOR_C"/>
    <property type="match status" value="1"/>
</dbReference>
<dbReference type="InterPro" id="IPR036223">
    <property type="entry name" value="CAP_C_sf"/>
</dbReference>
<dbReference type="SUPFAM" id="SSF69340">
    <property type="entry name" value="C-terminal domain of adenylylcyclase associated protein"/>
    <property type="match status" value="1"/>
</dbReference>
<evidence type="ECO:0000313" key="8">
    <source>
        <dbReference type="Proteomes" id="UP000000598"/>
    </source>
</evidence>
<dbReference type="InterPro" id="IPR001837">
    <property type="entry name" value="Adenylate_cyclase-assoc_CAP"/>
</dbReference>
<dbReference type="InterPro" id="IPR053950">
    <property type="entry name" value="CAP_N"/>
</dbReference>
<dbReference type="KEGG" id="kla:KLLA0_A11638g"/>